<evidence type="ECO:0000313" key="1">
    <source>
        <dbReference type="EMBL" id="MBB2149901.1"/>
    </source>
</evidence>
<proteinExistence type="predicted"/>
<sequence>MKKKYDLCIHVGTDDWLVDFYIKVWEFFNNKGISVLLLTFTPNHIQIFEARNFEHFLLVQKKEGMDLNGATLLAHKLGFPALQSLYRTEKYFFDIDETHYQDQVSKYFCFISEIKDHYDIKEFFTYEGDELEHNIFRAFAKLCSGNLSYFGYSNYNINLHFHNDEMRYYFIPEAHKSFEEAIDVESKEKIKKYIEGYTLRQPKLWGDPKKFDLNFKTKYLGIAAKKFFQQLTNNVGDKRFSFNAHFKAYFGRLIKRTGAFKYYEKQPLESFKGQSIYFFPMHVPNDSQLTQRGLPFYNQANLIEMISNYLPFPSKLLVKEHPNGRGFYSLEDLKKISELPNVILLSPEENSHEIIKMVKGIFVINSSVGFESLLYQKPVVTFGRSFYRGLGLTIDIESLYDIETVFNRIDEFEVPYEKVEQFIYKLMKLTYDIDMYNFNKDNYKDKVEVYADALYDYIFRTKKHTTNGTKLVGH</sequence>
<protein>
    <recommendedName>
        <fullName evidence="3">Capsular biosynthesis protein</fullName>
    </recommendedName>
</protein>
<comment type="caution">
    <text evidence="1">The sequence shown here is derived from an EMBL/GenBank/DDBJ whole genome shotgun (WGS) entry which is preliminary data.</text>
</comment>
<keyword evidence="2" id="KW-1185">Reference proteome</keyword>
<accession>A0ABR6EXA7</accession>
<reference evidence="1 2" key="1">
    <citation type="submission" date="2019-11" db="EMBL/GenBank/DDBJ databases">
        <title>Description of Pedobacter sp. LMG 31462T.</title>
        <authorList>
            <person name="Carlier A."/>
            <person name="Qi S."/>
            <person name="Vandamme P."/>
        </authorList>
    </citation>
    <scope>NUCLEOTIDE SEQUENCE [LARGE SCALE GENOMIC DNA]</scope>
    <source>
        <strain evidence="1 2">LMG 31462</strain>
    </source>
</reference>
<dbReference type="Pfam" id="PF05159">
    <property type="entry name" value="Capsule_synth"/>
    <property type="match status" value="1"/>
</dbReference>
<evidence type="ECO:0008006" key="3">
    <source>
        <dbReference type="Google" id="ProtNLM"/>
    </source>
</evidence>
<dbReference type="InterPro" id="IPR007833">
    <property type="entry name" value="Capsule_polysaccharide_synth"/>
</dbReference>
<evidence type="ECO:0000313" key="2">
    <source>
        <dbReference type="Proteomes" id="UP000636110"/>
    </source>
</evidence>
<gene>
    <name evidence="1" type="ORF">GM920_13445</name>
</gene>
<dbReference type="EMBL" id="WNXC01000004">
    <property type="protein sequence ID" value="MBB2149901.1"/>
    <property type="molecule type" value="Genomic_DNA"/>
</dbReference>
<name>A0ABR6EXA7_9SPHI</name>
<organism evidence="1 2">
    <name type="scientific">Pedobacter gandavensis</name>
    <dbReference type="NCBI Taxonomy" id="2679963"/>
    <lineage>
        <taxon>Bacteria</taxon>
        <taxon>Pseudomonadati</taxon>
        <taxon>Bacteroidota</taxon>
        <taxon>Sphingobacteriia</taxon>
        <taxon>Sphingobacteriales</taxon>
        <taxon>Sphingobacteriaceae</taxon>
        <taxon>Pedobacter</taxon>
    </lineage>
</organism>
<dbReference type="Proteomes" id="UP000636110">
    <property type="component" value="Unassembled WGS sequence"/>
</dbReference>
<dbReference type="RefSeq" id="WP_182958128.1">
    <property type="nucleotide sequence ID" value="NZ_WNXC01000004.1"/>
</dbReference>